<accession>A0A923I7S7</accession>
<feature type="transmembrane region" description="Helical" evidence="1">
    <location>
        <begin position="6"/>
        <end position="25"/>
    </location>
</feature>
<gene>
    <name evidence="2" type="ORF">H8S23_03310</name>
</gene>
<feature type="transmembrane region" description="Helical" evidence="1">
    <location>
        <begin position="73"/>
        <end position="91"/>
    </location>
</feature>
<keyword evidence="1" id="KW-1133">Transmembrane helix</keyword>
<dbReference type="EMBL" id="JACONZ010000001">
    <property type="protein sequence ID" value="MBC5580527.1"/>
    <property type="molecule type" value="Genomic_DNA"/>
</dbReference>
<dbReference type="RefSeq" id="WP_186886872.1">
    <property type="nucleotide sequence ID" value="NZ_JACONZ010000001.1"/>
</dbReference>
<keyword evidence="3" id="KW-1185">Reference proteome</keyword>
<evidence type="ECO:0000256" key="1">
    <source>
        <dbReference type="SAM" id="Phobius"/>
    </source>
</evidence>
<sequence length="161" mass="17947">MTFGHWGFSWTGLVFSALLIAPNLFWTKNKPRGYSAAGEDRRLLVLERVGEAGTLCAALFFRDTDPGPWSGWSLWLVASAVLMLLYECWWVRYFKSGKELTDFYSSFLGVPLAGATLPVGAFLLLGIYARLIPLLFFTLVLGVGHIGIHLQHRRALERPGG</sequence>
<feature type="transmembrane region" description="Helical" evidence="1">
    <location>
        <begin position="103"/>
        <end position="125"/>
    </location>
</feature>
<dbReference type="AlphaFoldDB" id="A0A923I7S7"/>
<feature type="transmembrane region" description="Helical" evidence="1">
    <location>
        <begin position="131"/>
        <end position="150"/>
    </location>
</feature>
<protein>
    <submittedName>
        <fullName evidence="2">Uncharacterized protein</fullName>
    </submittedName>
</protein>
<organism evidence="2 3">
    <name type="scientific">Anaerofilum hominis</name>
    <dbReference type="NCBI Taxonomy" id="2763016"/>
    <lineage>
        <taxon>Bacteria</taxon>
        <taxon>Bacillati</taxon>
        <taxon>Bacillota</taxon>
        <taxon>Clostridia</taxon>
        <taxon>Eubacteriales</taxon>
        <taxon>Oscillospiraceae</taxon>
        <taxon>Anaerofilum</taxon>
    </lineage>
</organism>
<evidence type="ECO:0000313" key="2">
    <source>
        <dbReference type="EMBL" id="MBC5580527.1"/>
    </source>
</evidence>
<keyword evidence="1" id="KW-0472">Membrane</keyword>
<dbReference type="Proteomes" id="UP000659630">
    <property type="component" value="Unassembled WGS sequence"/>
</dbReference>
<proteinExistence type="predicted"/>
<evidence type="ECO:0000313" key="3">
    <source>
        <dbReference type="Proteomes" id="UP000659630"/>
    </source>
</evidence>
<comment type="caution">
    <text evidence="2">The sequence shown here is derived from an EMBL/GenBank/DDBJ whole genome shotgun (WGS) entry which is preliminary data.</text>
</comment>
<keyword evidence="1" id="KW-0812">Transmembrane</keyword>
<reference evidence="2" key="1">
    <citation type="submission" date="2020-08" db="EMBL/GenBank/DDBJ databases">
        <title>Genome public.</title>
        <authorList>
            <person name="Liu C."/>
            <person name="Sun Q."/>
        </authorList>
    </citation>
    <scope>NUCLEOTIDE SEQUENCE</scope>
    <source>
        <strain evidence="2">BX8</strain>
    </source>
</reference>
<name>A0A923I7S7_9FIRM</name>